<evidence type="ECO:0000313" key="3">
    <source>
        <dbReference type="Proteomes" id="UP001589838"/>
    </source>
</evidence>
<feature type="transmembrane region" description="Helical" evidence="1">
    <location>
        <begin position="37"/>
        <end position="55"/>
    </location>
</feature>
<protein>
    <submittedName>
        <fullName evidence="2">Uncharacterized protein</fullName>
    </submittedName>
</protein>
<accession>A0ABV6KGX1</accession>
<proteinExistence type="predicted"/>
<keyword evidence="3" id="KW-1185">Reference proteome</keyword>
<keyword evidence="1" id="KW-1133">Transmembrane helix</keyword>
<keyword evidence="1" id="KW-0472">Membrane</keyword>
<evidence type="ECO:0000256" key="1">
    <source>
        <dbReference type="SAM" id="Phobius"/>
    </source>
</evidence>
<name>A0ABV6KGX1_9BACI</name>
<sequence length="235" mass="27324">MSLLILFIIVAIIVVSITLFLRKSIKIKTTFFNGNGTKWLLVGYLIVLIASFFIYQTIAIDKVANEPNLTHEEFDELYATFQEAARNGTLDSLEESFVVEDWRIEYEEPTIHLNTRNNNHMGVSMFAERKETNDGEIEVYYYTSQSSVEGIDITEEISRINLEVEGETMMFMRPTPVDLRFAKFTKEFTITQFTGERQTFDQHFTAMAPEILYLKIPKDLEIVDYADFYIQEVVK</sequence>
<dbReference type="RefSeq" id="WP_335963348.1">
    <property type="nucleotide sequence ID" value="NZ_JAXBLX010000048.1"/>
</dbReference>
<keyword evidence="1" id="KW-0812">Transmembrane</keyword>
<gene>
    <name evidence="2" type="ORF">ACFFHM_19200</name>
</gene>
<evidence type="ECO:0000313" key="2">
    <source>
        <dbReference type="EMBL" id="MFC0472549.1"/>
    </source>
</evidence>
<organism evidence="2 3">
    <name type="scientific">Halalkalibacter kiskunsagensis</name>
    <dbReference type="NCBI Taxonomy" id="1548599"/>
    <lineage>
        <taxon>Bacteria</taxon>
        <taxon>Bacillati</taxon>
        <taxon>Bacillota</taxon>
        <taxon>Bacilli</taxon>
        <taxon>Bacillales</taxon>
        <taxon>Bacillaceae</taxon>
        <taxon>Halalkalibacter</taxon>
    </lineage>
</organism>
<feature type="transmembrane region" description="Helical" evidence="1">
    <location>
        <begin position="6"/>
        <end position="25"/>
    </location>
</feature>
<comment type="caution">
    <text evidence="2">The sequence shown here is derived from an EMBL/GenBank/DDBJ whole genome shotgun (WGS) entry which is preliminary data.</text>
</comment>
<dbReference type="Proteomes" id="UP001589838">
    <property type="component" value="Unassembled WGS sequence"/>
</dbReference>
<dbReference type="EMBL" id="JBHLUX010000080">
    <property type="protein sequence ID" value="MFC0472549.1"/>
    <property type="molecule type" value="Genomic_DNA"/>
</dbReference>
<reference evidence="2 3" key="1">
    <citation type="submission" date="2024-09" db="EMBL/GenBank/DDBJ databases">
        <authorList>
            <person name="Sun Q."/>
            <person name="Mori K."/>
        </authorList>
    </citation>
    <scope>NUCLEOTIDE SEQUENCE [LARGE SCALE GENOMIC DNA]</scope>
    <source>
        <strain evidence="2 3">NCAIM B.02610</strain>
    </source>
</reference>